<proteinExistence type="predicted"/>
<dbReference type="EMBL" id="WEGH01000003">
    <property type="protein sequence ID" value="MQY07186.1"/>
    <property type="molecule type" value="Genomic_DNA"/>
</dbReference>
<dbReference type="SUPFAM" id="SSF47413">
    <property type="entry name" value="lambda repressor-like DNA-binding domains"/>
    <property type="match status" value="1"/>
</dbReference>
<feature type="domain" description="DUF5753" evidence="1">
    <location>
        <begin position="86"/>
        <end position="251"/>
    </location>
</feature>
<organism evidence="2 3">
    <name type="scientific">Actinomadura macrotermitis</name>
    <dbReference type="NCBI Taxonomy" id="2585200"/>
    <lineage>
        <taxon>Bacteria</taxon>
        <taxon>Bacillati</taxon>
        <taxon>Actinomycetota</taxon>
        <taxon>Actinomycetes</taxon>
        <taxon>Streptosporangiales</taxon>
        <taxon>Thermomonosporaceae</taxon>
        <taxon>Actinomadura</taxon>
    </lineage>
</organism>
<dbReference type="OrthoDB" id="3469353at2"/>
<dbReference type="InterPro" id="IPR043917">
    <property type="entry name" value="DUF5753"/>
</dbReference>
<reference evidence="2 3" key="1">
    <citation type="submission" date="2019-10" db="EMBL/GenBank/DDBJ databases">
        <title>Actinomadura rubteroloni sp. nov. and Actinomadura macrotermitis sp. nov., isolated from the gut of fungus growing-termite Macrotermes natalensis.</title>
        <authorList>
            <person name="Benndorf R."/>
            <person name="Martin K."/>
            <person name="Kuefner M."/>
            <person name="De Beer W."/>
            <person name="Kaster A.-K."/>
            <person name="Vollmers J."/>
            <person name="Poulsen M."/>
            <person name="Beemelmanns C."/>
        </authorList>
    </citation>
    <scope>NUCLEOTIDE SEQUENCE [LARGE SCALE GENOMIC DNA]</scope>
    <source>
        <strain evidence="2 3">RB68</strain>
    </source>
</reference>
<dbReference type="CDD" id="cd00093">
    <property type="entry name" value="HTH_XRE"/>
    <property type="match status" value="1"/>
</dbReference>
<evidence type="ECO:0000313" key="3">
    <source>
        <dbReference type="Proteomes" id="UP000487268"/>
    </source>
</evidence>
<dbReference type="AlphaFoldDB" id="A0A7K0C1F1"/>
<evidence type="ECO:0000259" key="1">
    <source>
        <dbReference type="Pfam" id="PF19054"/>
    </source>
</evidence>
<sequence>MSKVQPTTESLHFGAIVNEHRELAKMTRAQLASKFPVSPSYIGRTIKGTTRCSYENAEKLDELLNACGHITDAWKKLNSGFPAYYQDFQAKEATASLLRTYSLLLVDGLFQTKEYAFELLRDDKAVANRLKRQEVLQRIPTPMFCLVLDEGVLYRRIGSKETMREQLQHLVEVSQRDGVFVQIAPFAYHRGARSSFSIATQGDDSSTVYIEKTTNGETTTLPAQIGESVRVFARLQSQSLSPNATRDLLRKAIEEKWT</sequence>
<dbReference type="InterPro" id="IPR001387">
    <property type="entry name" value="Cro/C1-type_HTH"/>
</dbReference>
<evidence type="ECO:0000313" key="2">
    <source>
        <dbReference type="EMBL" id="MQY07186.1"/>
    </source>
</evidence>
<dbReference type="RefSeq" id="WP_153536846.1">
    <property type="nucleotide sequence ID" value="NZ_WEGH01000003.1"/>
</dbReference>
<dbReference type="Gene3D" id="1.10.260.40">
    <property type="entry name" value="lambda repressor-like DNA-binding domains"/>
    <property type="match status" value="1"/>
</dbReference>
<dbReference type="Pfam" id="PF19054">
    <property type="entry name" value="DUF5753"/>
    <property type="match status" value="1"/>
</dbReference>
<name>A0A7K0C1F1_9ACTN</name>
<gene>
    <name evidence="2" type="ORF">ACRB68_52850</name>
</gene>
<accession>A0A7K0C1F1</accession>
<protein>
    <recommendedName>
        <fullName evidence="1">DUF5753 domain-containing protein</fullName>
    </recommendedName>
</protein>
<dbReference type="Proteomes" id="UP000487268">
    <property type="component" value="Unassembled WGS sequence"/>
</dbReference>
<dbReference type="GO" id="GO:0003677">
    <property type="term" value="F:DNA binding"/>
    <property type="evidence" value="ECO:0007669"/>
    <property type="project" value="InterPro"/>
</dbReference>
<dbReference type="InterPro" id="IPR010982">
    <property type="entry name" value="Lambda_DNA-bd_dom_sf"/>
</dbReference>
<keyword evidence="3" id="KW-1185">Reference proteome</keyword>
<comment type="caution">
    <text evidence="2">The sequence shown here is derived from an EMBL/GenBank/DDBJ whole genome shotgun (WGS) entry which is preliminary data.</text>
</comment>